<dbReference type="EMBL" id="MT143660">
    <property type="protein sequence ID" value="QJA99636.1"/>
    <property type="molecule type" value="Genomic_DNA"/>
</dbReference>
<name>A0A6M3LW99_9ZZZZ</name>
<sequence length="103" mass="11191">MNQARINEKQNIEIREGATTIPKGSTLQANGSGSARHLMGDDDIVCSAWRYAAALKGGLDLANQDEQLDDQTALNETIAPMYSDVYSKSCEFMGTPFEYAKAA</sequence>
<gene>
    <name evidence="1" type="ORF">MM171A00947_0008</name>
</gene>
<organism evidence="1">
    <name type="scientific">viral metagenome</name>
    <dbReference type="NCBI Taxonomy" id="1070528"/>
    <lineage>
        <taxon>unclassified sequences</taxon>
        <taxon>metagenomes</taxon>
        <taxon>organismal metagenomes</taxon>
    </lineage>
</organism>
<accession>A0A6M3LW99</accession>
<evidence type="ECO:0000313" key="1">
    <source>
        <dbReference type="EMBL" id="QJA99636.1"/>
    </source>
</evidence>
<proteinExistence type="predicted"/>
<protein>
    <submittedName>
        <fullName evidence="1">Uncharacterized protein</fullName>
    </submittedName>
</protein>
<reference evidence="1" key="1">
    <citation type="submission" date="2020-03" db="EMBL/GenBank/DDBJ databases">
        <title>The deep terrestrial virosphere.</title>
        <authorList>
            <person name="Holmfeldt K."/>
            <person name="Nilsson E."/>
            <person name="Simone D."/>
            <person name="Lopez-Fernandez M."/>
            <person name="Wu X."/>
            <person name="de Brujin I."/>
            <person name="Lundin D."/>
            <person name="Andersson A."/>
            <person name="Bertilsson S."/>
            <person name="Dopson M."/>
        </authorList>
    </citation>
    <scope>NUCLEOTIDE SEQUENCE</scope>
    <source>
        <strain evidence="1">MM171A00947</strain>
    </source>
</reference>
<dbReference type="AlphaFoldDB" id="A0A6M3LW99"/>